<name>A0A662YYW4_ACIRT</name>
<protein>
    <recommendedName>
        <fullName evidence="8">Zinc finger BED domain-containing protein 4</fullName>
    </recommendedName>
</protein>
<evidence type="ECO:0000256" key="2">
    <source>
        <dbReference type="ARBA" id="ARBA00022723"/>
    </source>
</evidence>
<evidence type="ECO:0008006" key="8">
    <source>
        <dbReference type="Google" id="ProtNLM"/>
    </source>
</evidence>
<dbReference type="InterPro" id="IPR012337">
    <property type="entry name" value="RNaseH-like_sf"/>
</dbReference>
<sequence>MNNIVQEWGIDVFSTVHDNASNMNLAMEICDQFLNDLGCSGHTLQLAIKTGLRLPDISKAVVAARQVVGHFCRSALATSELKKQQVQLDYKQNKLLSDGTTRWNSTLFMLERLFEQQLAVQTDR</sequence>
<keyword evidence="7" id="KW-1185">Reference proteome</keyword>
<dbReference type="GO" id="GO:0005634">
    <property type="term" value="C:nucleus"/>
    <property type="evidence" value="ECO:0007669"/>
    <property type="project" value="UniProtKB-SubCell"/>
</dbReference>
<evidence type="ECO:0000256" key="5">
    <source>
        <dbReference type="ARBA" id="ARBA00023242"/>
    </source>
</evidence>
<dbReference type="EMBL" id="SCEB01000067">
    <property type="protein sequence ID" value="RXN01237.1"/>
    <property type="molecule type" value="Genomic_DNA"/>
</dbReference>
<evidence type="ECO:0000256" key="1">
    <source>
        <dbReference type="ARBA" id="ARBA00004123"/>
    </source>
</evidence>
<dbReference type="InterPro" id="IPR052035">
    <property type="entry name" value="ZnF_BED_domain_contain"/>
</dbReference>
<dbReference type="PANTHER" id="PTHR46481:SF10">
    <property type="entry name" value="ZINC FINGER BED DOMAIN-CONTAINING PROTEIN 39"/>
    <property type="match status" value="1"/>
</dbReference>
<dbReference type="SUPFAM" id="SSF53098">
    <property type="entry name" value="Ribonuclease H-like"/>
    <property type="match status" value="1"/>
</dbReference>
<organism evidence="6 7">
    <name type="scientific">Acipenser ruthenus</name>
    <name type="common">Sterlet sturgeon</name>
    <dbReference type="NCBI Taxonomy" id="7906"/>
    <lineage>
        <taxon>Eukaryota</taxon>
        <taxon>Metazoa</taxon>
        <taxon>Chordata</taxon>
        <taxon>Craniata</taxon>
        <taxon>Vertebrata</taxon>
        <taxon>Euteleostomi</taxon>
        <taxon>Actinopterygii</taxon>
        <taxon>Chondrostei</taxon>
        <taxon>Acipenseriformes</taxon>
        <taxon>Acipenseridae</taxon>
        <taxon>Acipenser</taxon>
    </lineage>
</organism>
<proteinExistence type="predicted"/>
<reference evidence="6 7" key="1">
    <citation type="submission" date="2019-01" db="EMBL/GenBank/DDBJ databases">
        <title>Draft Genome and Complete Hox-Cluster Characterization of the Sterlet Sturgeon (Acipenser ruthenus).</title>
        <authorList>
            <person name="Wei Q."/>
        </authorList>
    </citation>
    <scope>NUCLEOTIDE SEQUENCE [LARGE SCALE GENOMIC DNA]</scope>
    <source>
        <strain evidence="6">WHYD16114868_AA</strain>
        <tissue evidence="6">Blood</tissue>
    </source>
</reference>
<keyword evidence="3" id="KW-0863">Zinc-finger</keyword>
<gene>
    <name evidence="6" type="ORF">EOD39_7385</name>
</gene>
<evidence type="ECO:0000313" key="6">
    <source>
        <dbReference type="EMBL" id="RXN01237.1"/>
    </source>
</evidence>
<comment type="caution">
    <text evidence="6">The sequence shown here is derived from an EMBL/GenBank/DDBJ whole genome shotgun (WGS) entry which is preliminary data.</text>
</comment>
<keyword evidence="5" id="KW-0539">Nucleus</keyword>
<accession>A0A662YYW4</accession>
<evidence type="ECO:0000313" key="7">
    <source>
        <dbReference type="Proteomes" id="UP000289886"/>
    </source>
</evidence>
<dbReference type="GO" id="GO:0008270">
    <property type="term" value="F:zinc ion binding"/>
    <property type="evidence" value="ECO:0007669"/>
    <property type="project" value="UniProtKB-KW"/>
</dbReference>
<evidence type="ECO:0000256" key="4">
    <source>
        <dbReference type="ARBA" id="ARBA00022833"/>
    </source>
</evidence>
<dbReference type="Proteomes" id="UP000289886">
    <property type="component" value="Unassembled WGS sequence"/>
</dbReference>
<keyword evidence="2" id="KW-0479">Metal-binding</keyword>
<dbReference type="PANTHER" id="PTHR46481">
    <property type="entry name" value="ZINC FINGER BED DOMAIN-CONTAINING PROTEIN 4"/>
    <property type="match status" value="1"/>
</dbReference>
<evidence type="ECO:0000256" key="3">
    <source>
        <dbReference type="ARBA" id="ARBA00022771"/>
    </source>
</evidence>
<dbReference type="AlphaFoldDB" id="A0A662YYW4"/>
<comment type="subcellular location">
    <subcellularLocation>
        <location evidence="1">Nucleus</location>
    </subcellularLocation>
</comment>
<keyword evidence="4" id="KW-0862">Zinc</keyword>